<reference evidence="2" key="1">
    <citation type="journal article" date="2014" name="Int. J. Syst. Evol. Microbiol.">
        <title>Complete genome sequence of Corynebacterium casei LMG S-19264T (=DSM 44701T), isolated from a smear-ripened cheese.</title>
        <authorList>
            <consortium name="US DOE Joint Genome Institute (JGI-PGF)"/>
            <person name="Walter F."/>
            <person name="Albersmeier A."/>
            <person name="Kalinowski J."/>
            <person name="Ruckert C."/>
        </authorList>
    </citation>
    <scope>NUCLEOTIDE SEQUENCE</scope>
    <source>
        <strain evidence="2">CGMCC 1.12827</strain>
    </source>
</reference>
<evidence type="ECO:0000259" key="1">
    <source>
        <dbReference type="Pfam" id="PF07179"/>
    </source>
</evidence>
<organism evidence="2 3">
    <name type="scientific">Gordonia jinhuaensis</name>
    <dbReference type="NCBI Taxonomy" id="1517702"/>
    <lineage>
        <taxon>Bacteria</taxon>
        <taxon>Bacillati</taxon>
        <taxon>Actinomycetota</taxon>
        <taxon>Actinomycetes</taxon>
        <taxon>Mycobacteriales</taxon>
        <taxon>Gordoniaceae</taxon>
        <taxon>Gordonia</taxon>
    </lineage>
</organism>
<sequence>MSSILSWAEGGFMWADVREAEAAYRTQSDDDANAPDDAHPYDSPDVETTIGHTLPEVVIVPAHPALDGSGVEIELATLKGEGSLAVVAYSSLQGLVDQRGDAQPWVAYRGPAMLEIAGGLPVVLDPIPGLVNVVWTPERLKALEETVDE</sequence>
<evidence type="ECO:0000313" key="2">
    <source>
        <dbReference type="EMBL" id="GGB44221.1"/>
    </source>
</evidence>
<proteinExistence type="predicted"/>
<dbReference type="EMBL" id="BMGC01000038">
    <property type="protein sequence ID" value="GGB44221.1"/>
    <property type="molecule type" value="Genomic_DNA"/>
</dbReference>
<dbReference type="InterPro" id="IPR009839">
    <property type="entry name" value="SseB_N"/>
</dbReference>
<feature type="domain" description="SseB protein N-terminal" evidence="1">
    <location>
        <begin position="58"/>
        <end position="126"/>
    </location>
</feature>
<keyword evidence="3" id="KW-1185">Reference proteome</keyword>
<name>A0A916THE6_9ACTN</name>
<dbReference type="AlphaFoldDB" id="A0A916THE6"/>
<reference evidence="2" key="2">
    <citation type="submission" date="2020-09" db="EMBL/GenBank/DDBJ databases">
        <authorList>
            <person name="Sun Q."/>
            <person name="Zhou Y."/>
        </authorList>
    </citation>
    <scope>NUCLEOTIDE SEQUENCE</scope>
    <source>
        <strain evidence="2">CGMCC 1.12827</strain>
    </source>
</reference>
<accession>A0A916THE6</accession>
<dbReference type="Pfam" id="PF07179">
    <property type="entry name" value="SseB"/>
    <property type="match status" value="1"/>
</dbReference>
<comment type="caution">
    <text evidence="2">The sequence shown here is derived from an EMBL/GenBank/DDBJ whole genome shotgun (WGS) entry which is preliminary data.</text>
</comment>
<evidence type="ECO:0000313" key="3">
    <source>
        <dbReference type="Proteomes" id="UP000621454"/>
    </source>
</evidence>
<dbReference type="NCBIfam" id="NF042914">
    <property type="entry name" value="SAV915_dom"/>
    <property type="match status" value="1"/>
</dbReference>
<gene>
    <name evidence="2" type="ORF">GCM10011489_34650</name>
</gene>
<dbReference type="InterPro" id="IPR049975">
    <property type="entry name" value="SAV_915-like_dom"/>
</dbReference>
<dbReference type="Proteomes" id="UP000621454">
    <property type="component" value="Unassembled WGS sequence"/>
</dbReference>
<protein>
    <recommendedName>
        <fullName evidence="1">SseB protein N-terminal domain-containing protein</fullName>
    </recommendedName>
</protein>